<evidence type="ECO:0000313" key="1">
    <source>
        <dbReference type="EMBL" id="MWA02945.1"/>
    </source>
</evidence>
<accession>A0A6I4MEH4</accession>
<gene>
    <name evidence="1" type="ORF">F8568_021705</name>
</gene>
<reference evidence="1" key="1">
    <citation type="submission" date="2019-12" db="EMBL/GenBank/DDBJ databases">
        <title>Actinomadura physcomitrii sp. nov., a novel actinomycete isolated from moss [Physcomitrium sphaericum (Ludw) Fuernr].</title>
        <authorList>
            <person name="Zhuang X."/>
        </authorList>
    </citation>
    <scope>NUCLEOTIDE SEQUENCE [LARGE SCALE GENOMIC DNA]</scope>
    <source>
        <strain evidence="1">LD22</strain>
    </source>
</reference>
<proteinExistence type="predicted"/>
<keyword evidence="2" id="KW-1185">Reference proteome</keyword>
<evidence type="ECO:0000313" key="2">
    <source>
        <dbReference type="Proteomes" id="UP000462055"/>
    </source>
</evidence>
<dbReference type="AlphaFoldDB" id="A0A6I4MEH4"/>
<organism evidence="1 2">
    <name type="scientific">Actinomadura physcomitrii</name>
    <dbReference type="NCBI Taxonomy" id="2650748"/>
    <lineage>
        <taxon>Bacteria</taxon>
        <taxon>Bacillati</taxon>
        <taxon>Actinomycetota</taxon>
        <taxon>Actinomycetes</taxon>
        <taxon>Streptosporangiales</taxon>
        <taxon>Thermomonosporaceae</taxon>
        <taxon>Actinomadura</taxon>
    </lineage>
</organism>
<name>A0A6I4MEH4_9ACTN</name>
<dbReference type="EMBL" id="WBMS02000016">
    <property type="protein sequence ID" value="MWA02945.1"/>
    <property type="molecule type" value="Genomic_DNA"/>
</dbReference>
<comment type="caution">
    <text evidence="1">The sequence shown here is derived from an EMBL/GenBank/DDBJ whole genome shotgun (WGS) entry which is preliminary data.</text>
</comment>
<sequence>MGAEFIGLTQGEALGQGGDQLSAEARNLLAQVQRLGADMERAGEAIQGAGLSSLNGAIGELLERCGELIRWCDQNGVKLVTANNEVGQTVTQTVDDFGAAKNQFTSLERPITV</sequence>
<dbReference type="Proteomes" id="UP000462055">
    <property type="component" value="Unassembled WGS sequence"/>
</dbReference>
<dbReference type="RefSeq" id="WP_151595576.1">
    <property type="nucleotide sequence ID" value="NZ_WBMS02000016.1"/>
</dbReference>
<protein>
    <submittedName>
        <fullName evidence="1">Uncharacterized protein</fullName>
    </submittedName>
</protein>